<dbReference type="AlphaFoldDB" id="A0A1D1UPZ0"/>
<evidence type="ECO:0000313" key="1">
    <source>
        <dbReference type="EMBL" id="GAU91511.1"/>
    </source>
</evidence>
<accession>A0A1D1UPZ0</accession>
<sequence>MRNGVLKTETSGEGRNRRS</sequence>
<name>A0A1D1UPZ0_RAMVA</name>
<dbReference type="Proteomes" id="UP000186922">
    <property type="component" value="Unassembled WGS sequence"/>
</dbReference>
<comment type="caution">
    <text evidence="1">The sequence shown here is derived from an EMBL/GenBank/DDBJ whole genome shotgun (WGS) entry which is preliminary data.</text>
</comment>
<keyword evidence="2" id="KW-1185">Reference proteome</keyword>
<dbReference type="EMBL" id="BDGG01000002">
    <property type="protein sequence ID" value="GAU91511.1"/>
    <property type="molecule type" value="Genomic_DNA"/>
</dbReference>
<gene>
    <name evidence="1" type="primary">RvY_03750-1</name>
    <name evidence="1" type="synonym">RvY_03750.1</name>
    <name evidence="1" type="ORF">RvY_03750</name>
</gene>
<organism evidence="1 2">
    <name type="scientific">Ramazzottius varieornatus</name>
    <name type="common">Water bear</name>
    <name type="synonym">Tardigrade</name>
    <dbReference type="NCBI Taxonomy" id="947166"/>
    <lineage>
        <taxon>Eukaryota</taxon>
        <taxon>Metazoa</taxon>
        <taxon>Ecdysozoa</taxon>
        <taxon>Tardigrada</taxon>
        <taxon>Eutardigrada</taxon>
        <taxon>Parachela</taxon>
        <taxon>Hypsibioidea</taxon>
        <taxon>Ramazzottiidae</taxon>
        <taxon>Ramazzottius</taxon>
    </lineage>
</organism>
<evidence type="ECO:0000313" key="2">
    <source>
        <dbReference type="Proteomes" id="UP000186922"/>
    </source>
</evidence>
<proteinExistence type="predicted"/>
<protein>
    <submittedName>
        <fullName evidence="1">Uncharacterized protein</fullName>
    </submittedName>
</protein>
<reference evidence="1 2" key="1">
    <citation type="journal article" date="2016" name="Nat. Commun.">
        <title>Extremotolerant tardigrade genome and improved radiotolerance of human cultured cells by tardigrade-unique protein.</title>
        <authorList>
            <person name="Hashimoto T."/>
            <person name="Horikawa D.D."/>
            <person name="Saito Y."/>
            <person name="Kuwahara H."/>
            <person name="Kozuka-Hata H."/>
            <person name="Shin-I T."/>
            <person name="Minakuchi Y."/>
            <person name="Ohishi K."/>
            <person name="Motoyama A."/>
            <person name="Aizu T."/>
            <person name="Enomoto A."/>
            <person name="Kondo K."/>
            <person name="Tanaka S."/>
            <person name="Hara Y."/>
            <person name="Koshikawa S."/>
            <person name="Sagara H."/>
            <person name="Miura T."/>
            <person name="Yokobori S."/>
            <person name="Miyagawa K."/>
            <person name="Suzuki Y."/>
            <person name="Kubo T."/>
            <person name="Oyama M."/>
            <person name="Kohara Y."/>
            <person name="Fujiyama A."/>
            <person name="Arakawa K."/>
            <person name="Katayama T."/>
            <person name="Toyoda A."/>
            <person name="Kunieda T."/>
        </authorList>
    </citation>
    <scope>NUCLEOTIDE SEQUENCE [LARGE SCALE GENOMIC DNA]</scope>
    <source>
        <strain evidence="1 2">YOKOZUNA-1</strain>
    </source>
</reference>